<dbReference type="EMBL" id="JACXAH010000003">
    <property type="protein sequence ID" value="MBD1371285.1"/>
    <property type="molecule type" value="Genomic_DNA"/>
</dbReference>
<dbReference type="GO" id="GO:0006629">
    <property type="term" value="P:lipid metabolic process"/>
    <property type="evidence" value="ECO:0007669"/>
    <property type="project" value="InterPro"/>
</dbReference>
<dbReference type="AlphaFoldDB" id="A0A926N9Y4"/>
<gene>
    <name evidence="2" type="ORF">IC620_02820</name>
</gene>
<evidence type="ECO:0000313" key="2">
    <source>
        <dbReference type="EMBL" id="MBD1371285.1"/>
    </source>
</evidence>
<feature type="domain" description="GP-PDE" evidence="1">
    <location>
        <begin position="1"/>
        <end position="234"/>
    </location>
</feature>
<dbReference type="Proteomes" id="UP000661691">
    <property type="component" value="Unassembled WGS sequence"/>
</dbReference>
<dbReference type="SUPFAM" id="SSF51695">
    <property type="entry name" value="PLC-like phosphodiesterases"/>
    <property type="match status" value="1"/>
</dbReference>
<protein>
    <submittedName>
        <fullName evidence="2">Glycerophosphodiester phosphodiesterase</fullName>
    </submittedName>
</protein>
<dbReference type="Pfam" id="PF03009">
    <property type="entry name" value="GDPD"/>
    <property type="match status" value="1"/>
</dbReference>
<evidence type="ECO:0000259" key="1">
    <source>
        <dbReference type="PROSITE" id="PS51704"/>
    </source>
</evidence>
<dbReference type="InterPro" id="IPR017946">
    <property type="entry name" value="PLC-like_Pdiesterase_TIM-brl"/>
</dbReference>
<dbReference type="PANTHER" id="PTHR46211:SF1">
    <property type="entry name" value="GLYCEROPHOSPHODIESTER PHOSPHODIESTERASE, CYTOPLASMIC"/>
    <property type="match status" value="1"/>
</dbReference>
<dbReference type="PANTHER" id="PTHR46211">
    <property type="entry name" value="GLYCEROPHOSPHORYL DIESTER PHOSPHODIESTERASE"/>
    <property type="match status" value="1"/>
</dbReference>
<accession>A0A926N9Y4</accession>
<sequence>MAHRGFSAQYPENTMVAFEQARLAGADGFEIDVHLTKDGQIVVIHDEKVDRTTNGTGWIKDLTWEQIKELDSGSWFHSQFASEQIPSLQDVLQYVYRHGLMLNIELKNNIVPYPSLEEKLIQEIIHFGLEDQVYLSTFNHHSLHVLKEIAPTIQSAALYVARMYQPWQYANLIGVEAIHPHYQSITDSDIKQCHEQGLKVRAWTVDDETQMQRLLLAEIDAIVTNVPDRLAQLQAV</sequence>
<dbReference type="CDD" id="cd08563">
    <property type="entry name" value="GDPD_TtGDE_like"/>
    <property type="match status" value="1"/>
</dbReference>
<dbReference type="Gene3D" id="3.20.20.190">
    <property type="entry name" value="Phosphatidylinositol (PI) phosphodiesterase"/>
    <property type="match status" value="1"/>
</dbReference>
<keyword evidence="3" id="KW-1185">Reference proteome</keyword>
<comment type="caution">
    <text evidence="2">The sequence shown here is derived from an EMBL/GenBank/DDBJ whole genome shotgun (WGS) entry which is preliminary data.</text>
</comment>
<dbReference type="PROSITE" id="PS51704">
    <property type="entry name" value="GP_PDE"/>
    <property type="match status" value="1"/>
</dbReference>
<dbReference type="GO" id="GO:0008081">
    <property type="term" value="F:phosphoric diester hydrolase activity"/>
    <property type="evidence" value="ECO:0007669"/>
    <property type="project" value="InterPro"/>
</dbReference>
<organism evidence="2 3">
    <name type="scientific">Polycladospora coralii</name>
    <dbReference type="NCBI Taxonomy" id="2771432"/>
    <lineage>
        <taxon>Bacteria</taxon>
        <taxon>Bacillati</taxon>
        <taxon>Bacillota</taxon>
        <taxon>Bacilli</taxon>
        <taxon>Bacillales</taxon>
        <taxon>Thermoactinomycetaceae</taxon>
        <taxon>Polycladospora</taxon>
    </lineage>
</organism>
<dbReference type="InterPro" id="IPR030395">
    <property type="entry name" value="GP_PDE_dom"/>
</dbReference>
<proteinExistence type="predicted"/>
<name>A0A926N9Y4_9BACL</name>
<evidence type="ECO:0000313" key="3">
    <source>
        <dbReference type="Proteomes" id="UP000661691"/>
    </source>
</evidence>
<reference evidence="2" key="1">
    <citation type="submission" date="2020-09" db="EMBL/GenBank/DDBJ databases">
        <title>A novel bacterium of genus Hazenella, isolated from South China Sea.</title>
        <authorList>
            <person name="Huang H."/>
            <person name="Mo K."/>
            <person name="Hu Y."/>
        </authorList>
    </citation>
    <scope>NUCLEOTIDE SEQUENCE</scope>
    <source>
        <strain evidence="2">IB182357</strain>
    </source>
</reference>